<dbReference type="Proteomes" id="UP000694388">
    <property type="component" value="Unplaced"/>
</dbReference>
<name>A0A8C4Q2S2_EPTBU</name>
<dbReference type="FunFam" id="3.30.160.60:FF:001001">
    <property type="entry name" value="RE1-silencing transcription factor B"/>
    <property type="match status" value="1"/>
</dbReference>
<dbReference type="GO" id="GO:0005634">
    <property type="term" value="C:nucleus"/>
    <property type="evidence" value="ECO:0007669"/>
    <property type="project" value="UniProtKB-SubCell"/>
</dbReference>
<evidence type="ECO:0000256" key="2">
    <source>
        <dbReference type="ARBA" id="ARBA00022723"/>
    </source>
</evidence>
<feature type="compositionally biased region" description="Basic and acidic residues" evidence="10">
    <location>
        <begin position="665"/>
        <end position="674"/>
    </location>
</feature>
<feature type="compositionally biased region" description="Basic and acidic residues" evidence="10">
    <location>
        <begin position="302"/>
        <end position="321"/>
    </location>
</feature>
<feature type="region of interest" description="Disordered" evidence="10">
    <location>
        <begin position="657"/>
        <end position="678"/>
    </location>
</feature>
<reference evidence="12" key="1">
    <citation type="submission" date="2025-08" db="UniProtKB">
        <authorList>
            <consortium name="Ensembl"/>
        </authorList>
    </citation>
    <scope>IDENTIFICATION</scope>
</reference>
<evidence type="ECO:0000256" key="9">
    <source>
        <dbReference type="PROSITE-ProRule" id="PRU00042"/>
    </source>
</evidence>
<dbReference type="FunFam" id="3.30.160.60:FF:000395">
    <property type="entry name" value="zinc finger protein 513"/>
    <property type="match status" value="1"/>
</dbReference>
<dbReference type="InterPro" id="IPR036236">
    <property type="entry name" value="Znf_C2H2_sf"/>
</dbReference>
<feature type="domain" description="C2H2-type" evidence="11">
    <location>
        <begin position="169"/>
        <end position="196"/>
    </location>
</feature>
<keyword evidence="6" id="KW-0805">Transcription regulation</keyword>
<dbReference type="GO" id="GO:0045944">
    <property type="term" value="P:positive regulation of transcription by RNA polymerase II"/>
    <property type="evidence" value="ECO:0007669"/>
    <property type="project" value="TreeGrafter"/>
</dbReference>
<evidence type="ECO:0000256" key="10">
    <source>
        <dbReference type="SAM" id="MobiDB-lite"/>
    </source>
</evidence>
<dbReference type="PROSITE" id="PS00028">
    <property type="entry name" value="ZINC_FINGER_C2H2_1"/>
    <property type="match status" value="1"/>
</dbReference>
<dbReference type="PANTHER" id="PTHR24403">
    <property type="entry name" value="ZINC FINGER PROTEIN"/>
    <property type="match status" value="1"/>
</dbReference>
<dbReference type="InterPro" id="IPR013087">
    <property type="entry name" value="Znf_C2H2_type"/>
</dbReference>
<dbReference type="PROSITE" id="PS50157">
    <property type="entry name" value="ZINC_FINGER_C2H2_2"/>
    <property type="match status" value="4"/>
</dbReference>
<feature type="region of interest" description="Disordered" evidence="10">
    <location>
        <begin position="358"/>
        <end position="447"/>
    </location>
</feature>
<keyword evidence="4 9" id="KW-0863">Zinc-finger</keyword>
<feature type="domain" description="C2H2-type" evidence="11">
    <location>
        <begin position="84"/>
        <end position="111"/>
    </location>
</feature>
<dbReference type="GO" id="GO:0008270">
    <property type="term" value="F:zinc ion binding"/>
    <property type="evidence" value="ECO:0007669"/>
    <property type="project" value="UniProtKB-KW"/>
</dbReference>
<comment type="subcellular location">
    <subcellularLocation>
        <location evidence="1">Nucleus</location>
    </subcellularLocation>
</comment>
<keyword evidence="5" id="KW-0862">Zinc</keyword>
<feature type="compositionally biased region" description="Basic and acidic residues" evidence="10">
    <location>
        <begin position="422"/>
        <end position="431"/>
    </location>
</feature>
<evidence type="ECO:0000256" key="1">
    <source>
        <dbReference type="ARBA" id="ARBA00004123"/>
    </source>
</evidence>
<feature type="region of interest" description="Disordered" evidence="10">
    <location>
        <begin position="302"/>
        <end position="346"/>
    </location>
</feature>
<keyword evidence="3" id="KW-0677">Repeat</keyword>
<sequence>KHSNKTATGGNGISSMPRGPIRCEECGYNTSRYDHYLAHLKHHELAGGVKGTLHVLSCTLCPYSTVSRYHWKKHLRNHFPCKVYTCSECSYFSDRKNNYLQHMRTHTGERPYCCPHCSYRSSQKTHLTRHMRVHSGEKPFKCMQCSYVAANQHEVTRHFRQVHNGPKPFGCEHCNYRTADRSNYKKHVELHTRPRQFHCPVCHYAASKKCNLQYHIRSKHPDSNLVTMDVSHVRLRGSSRGRRGVGMSKTGIESKVTVASNTEDDVENDFKDSEKHNCDADHIAFVKKYNDDADDGMVVSKEKADADDGRAIDKDKSDVKDGAVLNEGKSDVEMGTPVDEGKSNVGMGILVGKGKRHVEKRTLVGKGKSDIGKGTTMGKGRSDVGKGTPVRKSKSGKGTPVGKVNDVTKDGDSKSSQNPDVSKSEFKECGGKLESLQGSAPRKPDTCKRHMRQKHVCAQRETSCVDGVASKREVLLEQTGKHVDQKLALCLRNNRSTGSPRKRSQQTIATEMQRSILPKRLKFSSPVTLIDLPPTEKPFVEWCKRAGLRNNLTEQQVSSRGQQECCNTGNDCLHFGNSLGATNNASTIGEGRKMKLVAERVTKDGLSRKEVELPNSSTEDSNPLDVECFASMSPEFACALRLRMVCRPRDETGIEGDSLAAAQTKDLDGPRVHGGEAVTPLIPNSEKVLSLRMTDGAIRPVFSERTSEDEGIDSDTESDSLANRCRRGLFTDSNQVIRETDQTARVNFHPGMFKQAICDGVASGGQVSCAGERKRSMCTETQHADLESLGLSDRRPKGEKAGCPSCVFCNMPFPSDKELGHHLRRHLFNVVVT</sequence>
<proteinExistence type="predicted"/>
<feature type="domain" description="C2H2-type" evidence="11">
    <location>
        <begin position="112"/>
        <end position="139"/>
    </location>
</feature>
<protein>
    <recommendedName>
        <fullName evidence="11">C2H2-type domain-containing protein</fullName>
    </recommendedName>
</protein>
<organism evidence="12 13">
    <name type="scientific">Eptatretus burgeri</name>
    <name type="common">Inshore hagfish</name>
    <dbReference type="NCBI Taxonomy" id="7764"/>
    <lineage>
        <taxon>Eukaryota</taxon>
        <taxon>Metazoa</taxon>
        <taxon>Chordata</taxon>
        <taxon>Craniata</taxon>
        <taxon>Vertebrata</taxon>
        <taxon>Cyclostomata</taxon>
        <taxon>Myxini</taxon>
        <taxon>Myxiniformes</taxon>
        <taxon>Myxinidae</taxon>
        <taxon>Eptatretinae</taxon>
        <taxon>Eptatretus</taxon>
    </lineage>
</organism>
<keyword evidence="2" id="KW-0479">Metal-binding</keyword>
<keyword evidence="8" id="KW-0539">Nucleus</keyword>
<dbReference type="SMART" id="SM00355">
    <property type="entry name" value="ZnF_C2H2"/>
    <property type="match status" value="8"/>
</dbReference>
<evidence type="ECO:0000256" key="8">
    <source>
        <dbReference type="ARBA" id="ARBA00023242"/>
    </source>
</evidence>
<evidence type="ECO:0000256" key="4">
    <source>
        <dbReference type="ARBA" id="ARBA00022771"/>
    </source>
</evidence>
<evidence type="ECO:0000256" key="3">
    <source>
        <dbReference type="ARBA" id="ARBA00022737"/>
    </source>
</evidence>
<accession>A0A8C4Q2S2</accession>
<evidence type="ECO:0000259" key="11">
    <source>
        <dbReference type="PROSITE" id="PS50157"/>
    </source>
</evidence>
<evidence type="ECO:0000256" key="5">
    <source>
        <dbReference type="ARBA" id="ARBA00022833"/>
    </source>
</evidence>
<dbReference type="Gene3D" id="3.30.160.60">
    <property type="entry name" value="Classic Zinc Finger"/>
    <property type="match status" value="5"/>
</dbReference>
<dbReference type="GeneTree" id="ENSGT00940000155341"/>
<evidence type="ECO:0000256" key="7">
    <source>
        <dbReference type="ARBA" id="ARBA00023163"/>
    </source>
</evidence>
<dbReference type="FunFam" id="3.30.160.60:FF:000805">
    <property type="entry name" value="RE1-silencing transcription factor B"/>
    <property type="match status" value="1"/>
</dbReference>
<dbReference type="AlphaFoldDB" id="A0A8C4Q2S2"/>
<keyword evidence="13" id="KW-1185">Reference proteome</keyword>
<keyword evidence="7" id="KW-0804">Transcription</keyword>
<dbReference type="FunFam" id="3.30.160.60:FF:000662">
    <property type="entry name" value="RE1-silencing transcription factor A"/>
    <property type="match status" value="1"/>
</dbReference>
<dbReference type="PANTHER" id="PTHR24403:SF102">
    <property type="entry name" value="RE1-SILENCING TRANSCRIPTION FACTOR"/>
    <property type="match status" value="1"/>
</dbReference>
<dbReference type="Ensembl" id="ENSEBUT00000009677.1">
    <property type="protein sequence ID" value="ENSEBUP00000009157.1"/>
    <property type="gene ID" value="ENSEBUG00000005908.1"/>
</dbReference>
<dbReference type="SUPFAM" id="SSF57667">
    <property type="entry name" value="beta-beta-alpha zinc fingers"/>
    <property type="match status" value="4"/>
</dbReference>
<evidence type="ECO:0000313" key="13">
    <source>
        <dbReference type="Proteomes" id="UP000694388"/>
    </source>
</evidence>
<reference evidence="12" key="2">
    <citation type="submission" date="2025-09" db="UniProtKB">
        <authorList>
            <consortium name="Ensembl"/>
        </authorList>
    </citation>
    <scope>IDENTIFICATION</scope>
</reference>
<dbReference type="InterPro" id="IPR050688">
    <property type="entry name" value="Zinc_finger/UBP_domain"/>
</dbReference>
<evidence type="ECO:0000313" key="12">
    <source>
        <dbReference type="Ensembl" id="ENSEBUP00000009157.1"/>
    </source>
</evidence>
<feature type="domain" description="C2H2-type" evidence="11">
    <location>
        <begin position="140"/>
        <end position="168"/>
    </location>
</feature>
<evidence type="ECO:0000256" key="6">
    <source>
        <dbReference type="ARBA" id="ARBA00023015"/>
    </source>
</evidence>